<accession>A0AAE0F297</accession>
<comment type="caution">
    <text evidence="1">The sequence shown here is derived from an EMBL/GenBank/DDBJ whole genome shotgun (WGS) entry which is preliminary data.</text>
</comment>
<evidence type="ECO:0000313" key="2">
    <source>
        <dbReference type="Proteomes" id="UP001190700"/>
    </source>
</evidence>
<organism evidence="1 2">
    <name type="scientific">Cymbomonas tetramitiformis</name>
    <dbReference type="NCBI Taxonomy" id="36881"/>
    <lineage>
        <taxon>Eukaryota</taxon>
        <taxon>Viridiplantae</taxon>
        <taxon>Chlorophyta</taxon>
        <taxon>Pyramimonadophyceae</taxon>
        <taxon>Pyramimonadales</taxon>
        <taxon>Pyramimonadaceae</taxon>
        <taxon>Cymbomonas</taxon>
    </lineage>
</organism>
<dbReference type="Gene3D" id="1.25.40.20">
    <property type="entry name" value="Ankyrin repeat-containing domain"/>
    <property type="match status" value="1"/>
</dbReference>
<gene>
    <name evidence="1" type="ORF">CYMTET_41406</name>
</gene>
<dbReference type="InterPro" id="IPR036770">
    <property type="entry name" value="Ankyrin_rpt-contain_sf"/>
</dbReference>
<dbReference type="InterPro" id="IPR052050">
    <property type="entry name" value="SecEffector_AnkRepeat"/>
</dbReference>
<keyword evidence="2" id="KW-1185">Reference proteome</keyword>
<dbReference type="Proteomes" id="UP001190700">
    <property type="component" value="Unassembled WGS sequence"/>
</dbReference>
<dbReference type="EMBL" id="LGRX02027573">
    <property type="protein sequence ID" value="KAK3249143.1"/>
    <property type="molecule type" value="Genomic_DNA"/>
</dbReference>
<dbReference type="PANTHER" id="PTHR46586">
    <property type="entry name" value="ANKYRIN REPEAT-CONTAINING PROTEIN"/>
    <property type="match status" value="1"/>
</dbReference>
<sequence length="521" mass="60100">MACKTTNAAYGLLPLRLKARGFCANERLFSYAMKAIPRESVHIFMQRACEYALYEDNLLVLRLARAAGCSWGKDWLTQAALVGNLDMLKFGLENDLEFSFGVLSSAIVSGSIHIVRWVERSRYQWSNHDACLVAIRNRNLEALSYLHSSRGLSVVLKDKHEAFDVVAEIGDLRIMKYLHRLYRDDEDMLDDQWVLTGVYYTAAHHGNVNIMSYLDNFVSVHPLDCRHIAYYGCTVDAFDHIVRRLENEYEQPYMLENVFVAAIKNGGLNLISYLVEKRWPCDRSVPLIIACILHDIETIQFLYDLGFPFTESCLVQAAKRDDLQIVQYLCDRQCPLSACAPFQAMIHCKGDLTILRYLRRIGCPWEDRSMLDGALGVQNENLLTYLLTEEGCVPTCEHFEETAKINNLRMIKLLHESRCPWNERVCFNAMMYSRGNLVSLRYLRDSGCPWDVHAMLGGAITLQDINVLRYLVDEMSQDTVSFKQRDILDDVKKDDVKWLREAKLRELAYYERLLLRGTFEV</sequence>
<protein>
    <recommendedName>
        <fullName evidence="3">Ankyrin repeat-containing domain</fullName>
    </recommendedName>
</protein>
<dbReference type="AlphaFoldDB" id="A0AAE0F297"/>
<evidence type="ECO:0000313" key="1">
    <source>
        <dbReference type="EMBL" id="KAK3249143.1"/>
    </source>
</evidence>
<name>A0AAE0F297_9CHLO</name>
<dbReference type="PANTHER" id="PTHR46586:SF2">
    <property type="entry name" value="SWIM-TYPE DOMAIN-CONTAINING PROTEIN"/>
    <property type="match status" value="1"/>
</dbReference>
<evidence type="ECO:0008006" key="3">
    <source>
        <dbReference type="Google" id="ProtNLM"/>
    </source>
</evidence>
<proteinExistence type="predicted"/>
<dbReference type="SUPFAM" id="SSF48403">
    <property type="entry name" value="Ankyrin repeat"/>
    <property type="match status" value="2"/>
</dbReference>
<reference evidence="1 2" key="1">
    <citation type="journal article" date="2015" name="Genome Biol. Evol.">
        <title>Comparative Genomics of a Bacterivorous Green Alga Reveals Evolutionary Causalities and Consequences of Phago-Mixotrophic Mode of Nutrition.</title>
        <authorList>
            <person name="Burns J.A."/>
            <person name="Paasch A."/>
            <person name="Narechania A."/>
            <person name="Kim E."/>
        </authorList>
    </citation>
    <scope>NUCLEOTIDE SEQUENCE [LARGE SCALE GENOMIC DNA]</scope>
    <source>
        <strain evidence="1 2">PLY_AMNH</strain>
    </source>
</reference>
<dbReference type="SUPFAM" id="SSF140860">
    <property type="entry name" value="Pseudo ankyrin repeat-like"/>
    <property type="match status" value="1"/>
</dbReference>